<dbReference type="EMBL" id="JBBMFM010000049">
    <property type="protein sequence ID" value="MEQ2426041.1"/>
    <property type="molecule type" value="Genomic_DNA"/>
</dbReference>
<evidence type="ECO:0008006" key="3">
    <source>
        <dbReference type="Google" id="ProtNLM"/>
    </source>
</evidence>
<evidence type="ECO:0000313" key="1">
    <source>
        <dbReference type="EMBL" id="MEQ2426041.1"/>
    </source>
</evidence>
<evidence type="ECO:0000313" key="2">
    <source>
        <dbReference type="Proteomes" id="UP001454086"/>
    </source>
</evidence>
<protein>
    <recommendedName>
        <fullName evidence="3">DUF3592 domain-containing protein</fullName>
    </recommendedName>
</protein>
<proteinExistence type="predicted"/>
<comment type="caution">
    <text evidence="1">The sequence shown here is derived from an EMBL/GenBank/DDBJ whole genome shotgun (WGS) entry which is preliminary data.</text>
</comment>
<keyword evidence="2" id="KW-1185">Reference proteome</keyword>
<accession>A0ABV1D6P0</accession>
<name>A0ABV1D6P0_9FIRM</name>
<sequence length="157" mass="17284">MDKKRVSIPVLLFAVICTALCTVIASRWYFMNQHGDGYKTQLAGTVVSNDGSQLTIKGQVTNPKGRNGTYAVKYHSGLTMYDAARNEIAFSDLQPGSPISVYYQWNIPKYVSPRTEFNELLALEESQEIPGVLAIALLEDGESGKSLDFFEPGLTTP</sequence>
<reference evidence="1 2" key="1">
    <citation type="submission" date="2024-03" db="EMBL/GenBank/DDBJ databases">
        <title>Human intestinal bacterial collection.</title>
        <authorList>
            <person name="Pauvert C."/>
            <person name="Hitch T.C.A."/>
            <person name="Clavel T."/>
        </authorList>
    </citation>
    <scope>NUCLEOTIDE SEQUENCE [LARGE SCALE GENOMIC DNA]</scope>
    <source>
        <strain evidence="1 2">CLA-SR-H021</strain>
    </source>
</reference>
<dbReference type="RefSeq" id="WP_008716611.1">
    <property type="nucleotide sequence ID" value="NZ_JBBMFM010000049.1"/>
</dbReference>
<dbReference type="Proteomes" id="UP001454086">
    <property type="component" value="Unassembled WGS sequence"/>
</dbReference>
<organism evidence="1 2">
    <name type="scientific">Enterocloster hominis</name>
    <name type="common">ex Hitch et al. 2024</name>
    <dbReference type="NCBI Taxonomy" id="1917870"/>
    <lineage>
        <taxon>Bacteria</taxon>
        <taxon>Bacillati</taxon>
        <taxon>Bacillota</taxon>
        <taxon>Clostridia</taxon>
        <taxon>Lachnospirales</taxon>
        <taxon>Lachnospiraceae</taxon>
        <taxon>Enterocloster</taxon>
    </lineage>
</organism>
<gene>
    <name evidence="1" type="ORF">WMQ36_13770</name>
</gene>